<dbReference type="InterPro" id="IPR036116">
    <property type="entry name" value="FN3_sf"/>
</dbReference>
<dbReference type="InterPro" id="IPR013783">
    <property type="entry name" value="Ig-like_fold"/>
</dbReference>
<dbReference type="KEGG" id="tper:IWA51_09025"/>
<evidence type="ECO:0000313" key="3">
    <source>
        <dbReference type="Proteomes" id="UP000595224"/>
    </source>
</evidence>
<accession>A0A7T3RC84</accession>
<dbReference type="Gene3D" id="2.60.40.10">
    <property type="entry name" value="Immunoglobulins"/>
    <property type="match status" value="1"/>
</dbReference>
<evidence type="ECO:0000259" key="1">
    <source>
        <dbReference type="PROSITE" id="PS50853"/>
    </source>
</evidence>
<dbReference type="SUPFAM" id="SSF49899">
    <property type="entry name" value="Concanavalin A-like lectins/glucanases"/>
    <property type="match status" value="1"/>
</dbReference>
<dbReference type="AlphaFoldDB" id="A0A7T3RC84"/>
<protein>
    <submittedName>
        <fullName evidence="2">Fibronectin type III domain-containing protein</fullName>
    </submittedName>
</protein>
<dbReference type="CDD" id="cd00063">
    <property type="entry name" value="FN3"/>
    <property type="match status" value="1"/>
</dbReference>
<name>A0A7T3RC84_9SPIR</name>
<feature type="domain" description="Fibronectin type-III" evidence="1">
    <location>
        <begin position="398"/>
        <end position="499"/>
    </location>
</feature>
<dbReference type="PROSITE" id="PS50853">
    <property type="entry name" value="FN3"/>
    <property type="match status" value="1"/>
</dbReference>
<sequence>MRVNNSIKYVSVIIAFFALFLNPAGTQERKIILGGKAGWPELSVQDGIVSGTGRFGYESRQLDTNGRRLGLDTDMLLDFEGSSVTDRAENYSVDSDSSVISQNAAMGKSGRLFRGTGGIRLRGNSSSVFGKSGTTGPFTIEFWLNPFIAENGEIVFSWRSSRTVAGYPLYQFISASFFNNTLVWTFSNVFDGYTKNDGAVTLSGYKAVVPEKWSHHSISYNDENGCLEYWVDGSLESLVYVTSNGREAGGSVHSMILGVVADIEICPEFTGLADDFNLVRSAVSEDDGSLLCDIYGTEGGRLETMPIMVSKGAALKRVDAVTTVPEQTDILFYVRSGDNFFNWTRSEPEWIAVNPGEEIADVKGLYFQVAAELLPDGAGTKTPSLTQLELTFDEVPSPLAPFTVIATPGDGEVTLSWSYSVDNTAGGYYVYYGERPGEYLGRTAAEGRSPIRAGNSSSFTVSGLRNGKIYYFAVASYSKIDDRITGELSKEVFARPQKKTEKSVRQR</sequence>
<dbReference type="EMBL" id="CP064936">
    <property type="protein sequence ID" value="QQA00410.1"/>
    <property type="molecule type" value="Genomic_DNA"/>
</dbReference>
<reference evidence="2 3" key="1">
    <citation type="submission" date="2020-11" db="EMBL/GenBank/DDBJ databases">
        <title>Treponema Peruensis nv. sp., first commensal Treponema isolated from human feces.</title>
        <authorList>
            <person name="Belkhou C."/>
            <person name="Raes J."/>
        </authorList>
    </citation>
    <scope>NUCLEOTIDE SEQUENCE [LARGE SCALE GENOMIC DNA]</scope>
    <source>
        <strain evidence="2 3">RCC2812</strain>
    </source>
</reference>
<organism evidence="2 3">
    <name type="scientific">Treponema peruense</name>
    <dbReference type="NCBI Taxonomy" id="2787628"/>
    <lineage>
        <taxon>Bacteria</taxon>
        <taxon>Pseudomonadati</taxon>
        <taxon>Spirochaetota</taxon>
        <taxon>Spirochaetia</taxon>
        <taxon>Spirochaetales</taxon>
        <taxon>Treponemataceae</taxon>
        <taxon>Treponema</taxon>
    </lineage>
</organism>
<evidence type="ECO:0000313" key="2">
    <source>
        <dbReference type="EMBL" id="QQA00410.1"/>
    </source>
</evidence>
<keyword evidence="3" id="KW-1185">Reference proteome</keyword>
<gene>
    <name evidence="2" type="ORF">IWA51_09025</name>
</gene>
<dbReference type="SUPFAM" id="SSF49265">
    <property type="entry name" value="Fibronectin type III"/>
    <property type="match status" value="1"/>
</dbReference>
<proteinExistence type="predicted"/>
<dbReference type="Gene3D" id="2.60.120.200">
    <property type="match status" value="1"/>
</dbReference>
<dbReference type="InterPro" id="IPR013320">
    <property type="entry name" value="ConA-like_dom_sf"/>
</dbReference>
<dbReference type="InterPro" id="IPR003961">
    <property type="entry name" value="FN3_dom"/>
</dbReference>
<dbReference type="RefSeq" id="WP_198442167.1">
    <property type="nucleotide sequence ID" value="NZ_CBCSHE010000001.1"/>
</dbReference>
<dbReference type="Proteomes" id="UP000595224">
    <property type="component" value="Chromosome"/>
</dbReference>